<comment type="caution">
    <text evidence="2">The sequence shown here is derived from an EMBL/GenBank/DDBJ whole genome shotgun (WGS) entry which is preliminary data.</text>
</comment>
<protein>
    <submittedName>
        <fullName evidence="2">Uncharacterized protein</fullName>
    </submittedName>
</protein>
<accession>A0A011RIJ2</accession>
<reference evidence="2" key="1">
    <citation type="submission" date="2014-02" db="EMBL/GenBank/DDBJ databases">
        <title>Expanding our view of genomic diversity in Candidatus Accumulibacter clades.</title>
        <authorList>
            <person name="Skennerton C.T."/>
            <person name="Barr J.J."/>
            <person name="Slater F.R."/>
            <person name="Bond P.L."/>
            <person name="Tyson G.W."/>
        </authorList>
    </citation>
    <scope>NUCLEOTIDE SEQUENCE [LARGE SCALE GENOMIC DNA]</scope>
</reference>
<feature type="region of interest" description="Disordered" evidence="1">
    <location>
        <begin position="38"/>
        <end position="100"/>
    </location>
</feature>
<keyword evidence="3" id="KW-1185">Reference proteome</keyword>
<dbReference type="EMBL" id="JEMY01000003">
    <property type="protein sequence ID" value="EXI90989.1"/>
    <property type="molecule type" value="Genomic_DNA"/>
</dbReference>
<evidence type="ECO:0000313" key="3">
    <source>
        <dbReference type="Proteomes" id="UP000022141"/>
    </source>
</evidence>
<sequence>MRRLLETAGDIFDALMGLLKDPQLIGRVTEEIAHVSFKRPGRRPRADEPLDCGTRTARHPPPQELAADATERRRNAKYAARSGARGHPGVSYRPRLRATA</sequence>
<proteinExistence type="predicted"/>
<organism evidence="2 3">
    <name type="scientific">Accumulibacter regalis</name>
    <dbReference type="NCBI Taxonomy" id="522306"/>
    <lineage>
        <taxon>Bacteria</taxon>
        <taxon>Pseudomonadati</taxon>
        <taxon>Pseudomonadota</taxon>
        <taxon>Betaproteobacteria</taxon>
        <taxon>Candidatus Accumulibacter</taxon>
    </lineage>
</organism>
<gene>
    <name evidence="2" type="ORF">AW11_00330</name>
</gene>
<dbReference type="Proteomes" id="UP000022141">
    <property type="component" value="Unassembled WGS sequence"/>
</dbReference>
<name>A0A011RIJ2_ACCRE</name>
<evidence type="ECO:0000313" key="2">
    <source>
        <dbReference type="EMBL" id="EXI90989.1"/>
    </source>
</evidence>
<dbReference type="AlphaFoldDB" id="A0A011RIJ2"/>
<dbReference type="STRING" id="1454004.AW11_00330"/>
<evidence type="ECO:0000256" key="1">
    <source>
        <dbReference type="SAM" id="MobiDB-lite"/>
    </source>
</evidence>